<evidence type="ECO:0000256" key="4">
    <source>
        <dbReference type="ARBA" id="ARBA00022490"/>
    </source>
</evidence>
<dbReference type="InterPro" id="IPR036388">
    <property type="entry name" value="WH-like_DNA-bd_sf"/>
</dbReference>
<evidence type="ECO:0000256" key="1">
    <source>
        <dbReference type="ARBA" id="ARBA00004496"/>
    </source>
</evidence>
<dbReference type="InterPro" id="IPR003783">
    <property type="entry name" value="Regulatory_RecX"/>
</dbReference>
<dbReference type="OrthoDB" id="5244465at2"/>
<dbReference type="HOGENOM" id="CLU_066607_0_0_11"/>
<dbReference type="InterPro" id="IPR053926">
    <property type="entry name" value="RecX_HTH_1st"/>
</dbReference>
<evidence type="ECO:0000259" key="7">
    <source>
        <dbReference type="Pfam" id="PF02631"/>
    </source>
</evidence>
<dbReference type="HAMAP" id="MF_01114">
    <property type="entry name" value="RecX"/>
    <property type="match status" value="1"/>
</dbReference>
<evidence type="ECO:0000256" key="2">
    <source>
        <dbReference type="ARBA" id="ARBA00009695"/>
    </source>
</evidence>
<dbReference type="Pfam" id="PF02631">
    <property type="entry name" value="RecX_HTH2"/>
    <property type="match status" value="1"/>
</dbReference>
<comment type="caution">
    <text evidence="10">The sequence shown here is derived from an EMBL/GenBank/DDBJ whole genome shotgun (WGS) entry which is preliminary data.</text>
</comment>
<dbReference type="GO" id="GO:0006282">
    <property type="term" value="P:regulation of DNA repair"/>
    <property type="evidence" value="ECO:0007669"/>
    <property type="project" value="UniProtKB-UniRule"/>
</dbReference>
<accession>N6W9J7</accession>
<dbReference type="PANTHER" id="PTHR33602:SF1">
    <property type="entry name" value="REGULATORY PROTEIN RECX FAMILY PROTEIN"/>
    <property type="match status" value="1"/>
</dbReference>
<dbReference type="EMBL" id="AQHZ01000001">
    <property type="protein sequence ID" value="ENO19235.1"/>
    <property type="molecule type" value="Genomic_DNA"/>
</dbReference>
<dbReference type="GO" id="GO:0005737">
    <property type="term" value="C:cytoplasm"/>
    <property type="evidence" value="ECO:0007669"/>
    <property type="project" value="UniProtKB-SubCell"/>
</dbReference>
<comment type="subcellular location">
    <subcellularLocation>
        <location evidence="1 5">Cytoplasm</location>
    </subcellularLocation>
</comment>
<proteinExistence type="inferred from homology"/>
<sequence>MVRYLDPEDHPEGAQTRRKSRLSPAERLQRLKERNSALEGAAAIEGARELALRLLDTRSRSTGELRQAIESKGFSAETAEEVITRLRRVGLIDDAAFARALVSDRFTGSGKVGRALVEEMRRKGLDPKTIEAAMETLEPDDLRQRALELARKRLRTMSQVPRDAAFRRLAGMLARKGYSPSICTAVVTQVLEEREEE</sequence>
<evidence type="ECO:0000256" key="3">
    <source>
        <dbReference type="ARBA" id="ARBA00018111"/>
    </source>
</evidence>
<dbReference type="Pfam" id="PF21982">
    <property type="entry name" value="RecX_HTH1"/>
    <property type="match status" value="1"/>
</dbReference>
<evidence type="ECO:0000313" key="11">
    <source>
        <dbReference type="Proteomes" id="UP000013015"/>
    </source>
</evidence>
<feature type="domain" description="RecX first three-helical" evidence="9">
    <location>
        <begin position="47"/>
        <end position="86"/>
    </location>
</feature>
<dbReference type="eggNOG" id="COG2137">
    <property type="taxonomic scope" value="Bacteria"/>
</dbReference>
<evidence type="ECO:0000256" key="5">
    <source>
        <dbReference type="HAMAP-Rule" id="MF_01114"/>
    </source>
</evidence>
<feature type="domain" description="RecX second three-helical" evidence="7">
    <location>
        <begin position="93"/>
        <end position="134"/>
    </location>
</feature>
<dbReference type="Proteomes" id="UP000013015">
    <property type="component" value="Unassembled WGS sequence"/>
</dbReference>
<gene>
    <name evidence="5 10" type="primary">recX</name>
    <name evidence="10" type="ORF">HMPREF9004_0154</name>
</gene>
<organism evidence="10 11">
    <name type="scientific">Schaalia cardiffensis F0333</name>
    <dbReference type="NCBI Taxonomy" id="888050"/>
    <lineage>
        <taxon>Bacteria</taxon>
        <taxon>Bacillati</taxon>
        <taxon>Actinomycetota</taxon>
        <taxon>Actinomycetes</taxon>
        <taxon>Actinomycetales</taxon>
        <taxon>Actinomycetaceae</taxon>
        <taxon>Schaalia</taxon>
    </lineage>
</organism>
<evidence type="ECO:0000259" key="8">
    <source>
        <dbReference type="Pfam" id="PF21981"/>
    </source>
</evidence>
<dbReference type="RefSeq" id="WP_005961726.1">
    <property type="nucleotide sequence ID" value="NZ_CP040505.1"/>
</dbReference>
<keyword evidence="11" id="KW-1185">Reference proteome</keyword>
<dbReference type="InterPro" id="IPR053925">
    <property type="entry name" value="RecX_HTH_3rd"/>
</dbReference>
<name>N6W9J7_9ACTO</name>
<keyword evidence="4 5" id="KW-0963">Cytoplasm</keyword>
<evidence type="ECO:0000259" key="9">
    <source>
        <dbReference type="Pfam" id="PF21982"/>
    </source>
</evidence>
<comment type="function">
    <text evidence="5">Modulates RecA activity.</text>
</comment>
<evidence type="ECO:0000256" key="6">
    <source>
        <dbReference type="SAM" id="MobiDB-lite"/>
    </source>
</evidence>
<protein>
    <recommendedName>
        <fullName evidence="3 5">Regulatory protein RecX</fullName>
    </recommendedName>
</protein>
<dbReference type="PATRIC" id="fig|888050.3.peg.153"/>
<feature type="region of interest" description="Disordered" evidence="6">
    <location>
        <begin position="1"/>
        <end position="26"/>
    </location>
</feature>
<dbReference type="STRING" id="888050.HMPREF9004_0154"/>
<dbReference type="AlphaFoldDB" id="N6W9J7"/>
<feature type="compositionally biased region" description="Basic and acidic residues" evidence="6">
    <location>
        <begin position="1"/>
        <end position="12"/>
    </location>
</feature>
<evidence type="ECO:0000313" key="10">
    <source>
        <dbReference type="EMBL" id="ENO19235.1"/>
    </source>
</evidence>
<dbReference type="Pfam" id="PF21981">
    <property type="entry name" value="RecX_HTH3"/>
    <property type="match status" value="1"/>
</dbReference>
<dbReference type="InterPro" id="IPR053924">
    <property type="entry name" value="RecX_HTH_2nd"/>
</dbReference>
<reference evidence="10 11" key="1">
    <citation type="submission" date="2013-03" db="EMBL/GenBank/DDBJ databases">
        <title>Reference genome for the Human Microbiome Project.</title>
        <authorList>
            <person name="Aqrawi P."/>
            <person name="Ayvaz T."/>
            <person name="Bess C."/>
            <person name="Blankenburg K."/>
            <person name="Coyle M."/>
            <person name="Deng J."/>
            <person name="Forbes L."/>
            <person name="Fowler G."/>
            <person name="Francisco L."/>
            <person name="Fu Q."/>
            <person name="Gibbs R."/>
            <person name="Gross S."/>
            <person name="Gubbala S."/>
            <person name="Hale W."/>
            <person name="Hemphill L."/>
            <person name="Highlander S."/>
            <person name="Hirani K."/>
            <person name="Jackson L."/>
            <person name="Jakkamsetti A."/>
            <person name="Javaid M."/>
            <person name="Jayaseelan J.C."/>
            <person name="Jiang H."/>
            <person name="Joshi V."/>
            <person name="Korchina V."/>
            <person name="Kovar C."/>
            <person name="Lara F."/>
            <person name="Lee S."/>
            <person name="Liu Y."/>
            <person name="Mata R."/>
            <person name="Mathew T."/>
            <person name="Munidasa M."/>
            <person name="Muzny D."/>
            <person name="Nazareth L."/>
            <person name="Ngo R."/>
            <person name="Nguyen L."/>
            <person name="Nguyen N."/>
            <person name="Okwuonu G."/>
            <person name="Ongeri F."/>
            <person name="Palculict T."/>
            <person name="Patil S."/>
            <person name="Petrosino J."/>
            <person name="Pham C."/>
            <person name="Pham P."/>
            <person name="Pu L.-L."/>
            <person name="Qin X."/>
            <person name="Qu J."/>
            <person name="Reid J."/>
            <person name="Ross M."/>
            <person name="Ruth R."/>
            <person name="Saada N."/>
            <person name="San Lucas F."/>
            <person name="Santibanez J."/>
            <person name="Shang Y."/>
            <person name="Simmons D."/>
            <person name="Song X.-Z."/>
            <person name="Tang L.-Y."/>
            <person name="Thornton R."/>
            <person name="Warren J."/>
            <person name="Weissenberger G."/>
            <person name="Wilczek-Boney K."/>
            <person name="Worley K."/>
            <person name="Youmans B."/>
            <person name="Zhang J."/>
            <person name="Zhang L."/>
            <person name="Zhao Z."/>
            <person name="Zhou C."/>
            <person name="Zhu D."/>
            <person name="Zhu Y."/>
        </authorList>
    </citation>
    <scope>NUCLEOTIDE SEQUENCE [LARGE SCALE GENOMIC DNA]</scope>
    <source>
        <strain evidence="10 11">F0333</strain>
    </source>
</reference>
<dbReference type="Gene3D" id="1.10.10.10">
    <property type="entry name" value="Winged helix-like DNA-binding domain superfamily/Winged helix DNA-binding domain"/>
    <property type="match status" value="3"/>
</dbReference>
<feature type="domain" description="RecX third three-helical" evidence="8">
    <location>
        <begin position="144"/>
        <end position="186"/>
    </location>
</feature>
<comment type="similarity">
    <text evidence="2 5">Belongs to the RecX family.</text>
</comment>
<dbReference type="PANTHER" id="PTHR33602">
    <property type="entry name" value="REGULATORY PROTEIN RECX FAMILY PROTEIN"/>
    <property type="match status" value="1"/>
</dbReference>